<protein>
    <recommendedName>
        <fullName evidence="3">Bacterial surface antigen (D15) domain-containing protein</fullName>
    </recommendedName>
</protein>
<comment type="subcellular location">
    <subcellularLocation>
        <location evidence="1">Membrane</location>
    </subcellularLocation>
</comment>
<keyword evidence="2" id="KW-0472">Membrane</keyword>
<evidence type="ECO:0000259" key="3">
    <source>
        <dbReference type="Pfam" id="PF01103"/>
    </source>
</evidence>
<evidence type="ECO:0000313" key="5">
    <source>
        <dbReference type="Proteomes" id="UP001143307"/>
    </source>
</evidence>
<dbReference type="Proteomes" id="UP001143307">
    <property type="component" value="Unassembled WGS sequence"/>
</dbReference>
<evidence type="ECO:0000256" key="2">
    <source>
        <dbReference type="ARBA" id="ARBA00023136"/>
    </source>
</evidence>
<dbReference type="EMBL" id="SHNP01000006">
    <property type="protein sequence ID" value="MCX2975181.1"/>
    <property type="molecule type" value="Genomic_DNA"/>
</dbReference>
<evidence type="ECO:0000313" key="4">
    <source>
        <dbReference type="EMBL" id="MCX2975181.1"/>
    </source>
</evidence>
<sequence>MQVKTAVERVENLNPRGQNLVLPYGFNAESTGPVLGLGGMRKGFLQDQMTVGGAAFAGEDSHGFFAGVWDYRLPFSKRTFVSASGMYGYYPQHRAYSFPRNLFLPSGFNRPGSNDSREDAYLESSGDSNWLDIKIEYALPIGATADSNRVHYTLENGLLASEPSGGETWNPLEGGATVIGVKQYNRYQSYERDDGGELDGDTNVFEFGLLHNNTDFPINPSRGSSQYFAVHHDPGWGDSDEKWTFLELEASKYFSLGASDWARQRIIALNAWTGYSPSWDIQTNDVGGSRVTKGPPFLEGATLGGYYRMRGFRDSRFHDKASIYGAAEYRYTLDYNPIRNVSWLKFLHLDWWQLVAFAEVGRVAPEYTLDTLFDDMKTDVGVGLRALTAGVVVRADFAYSEEGGNLWFMVSHPF</sequence>
<comment type="caution">
    <text evidence="4">The sequence shown here is derived from an EMBL/GenBank/DDBJ whole genome shotgun (WGS) entry which is preliminary data.</text>
</comment>
<gene>
    <name evidence="4" type="ORF">EYC87_16480</name>
</gene>
<feature type="domain" description="Bacterial surface antigen (D15)" evidence="3">
    <location>
        <begin position="185"/>
        <end position="399"/>
    </location>
</feature>
<organism evidence="4 5">
    <name type="scientific">Candidatus Seongchinamella marina</name>
    <dbReference type="NCBI Taxonomy" id="2518990"/>
    <lineage>
        <taxon>Bacteria</taxon>
        <taxon>Pseudomonadati</taxon>
        <taxon>Pseudomonadota</taxon>
        <taxon>Gammaproteobacteria</taxon>
        <taxon>Cellvibrionales</taxon>
        <taxon>Halieaceae</taxon>
        <taxon>Seongchinamella</taxon>
    </lineage>
</organism>
<name>A0ABT3T026_9GAMM</name>
<dbReference type="InterPro" id="IPR000184">
    <property type="entry name" value="Bac_surfAg_D15"/>
</dbReference>
<keyword evidence="5" id="KW-1185">Reference proteome</keyword>
<reference evidence="4" key="1">
    <citation type="submission" date="2019-02" db="EMBL/GenBank/DDBJ databases">
        <authorList>
            <person name="Li S.-H."/>
        </authorList>
    </citation>
    <scope>NUCLEOTIDE SEQUENCE</scope>
    <source>
        <strain evidence="4">IMCC8485</strain>
    </source>
</reference>
<proteinExistence type="predicted"/>
<dbReference type="Gene3D" id="2.40.160.50">
    <property type="entry name" value="membrane protein fhac: a member of the omp85/tpsb transporter family"/>
    <property type="match status" value="1"/>
</dbReference>
<accession>A0ABT3T026</accession>
<evidence type="ECO:0000256" key="1">
    <source>
        <dbReference type="ARBA" id="ARBA00004370"/>
    </source>
</evidence>
<dbReference type="Pfam" id="PF01103">
    <property type="entry name" value="Omp85"/>
    <property type="match status" value="1"/>
</dbReference>